<dbReference type="EMBL" id="BDQI01000036">
    <property type="protein sequence ID" value="GAX57530.1"/>
    <property type="molecule type" value="Genomic_DNA"/>
</dbReference>
<dbReference type="PROSITE" id="PS00086">
    <property type="entry name" value="CYTOCHROME_P450"/>
    <property type="match status" value="1"/>
</dbReference>
<evidence type="ECO:0000256" key="1">
    <source>
        <dbReference type="ARBA" id="ARBA00010617"/>
    </source>
</evidence>
<feature type="compositionally biased region" description="Basic and acidic residues" evidence="3">
    <location>
        <begin position="1"/>
        <end position="30"/>
    </location>
</feature>
<name>A0A250VU94_STROL</name>
<dbReference type="AlphaFoldDB" id="A0A250VU94"/>
<dbReference type="Gene3D" id="1.10.630.10">
    <property type="entry name" value="Cytochrome P450"/>
    <property type="match status" value="1"/>
</dbReference>
<keyword evidence="2" id="KW-0349">Heme</keyword>
<keyword evidence="2" id="KW-0408">Iron</keyword>
<dbReference type="GO" id="GO:0004497">
    <property type="term" value="F:monooxygenase activity"/>
    <property type="evidence" value="ECO:0007669"/>
    <property type="project" value="UniProtKB-KW"/>
</dbReference>
<dbReference type="PRINTS" id="PR00359">
    <property type="entry name" value="BP450"/>
</dbReference>
<keyword evidence="2" id="KW-0503">Monooxygenase</keyword>
<gene>
    <name evidence="4" type="ORF">SO3561_09100</name>
</gene>
<accession>A0A250VU94</accession>
<comment type="caution">
    <text evidence="4">The sequence shown here is derived from an EMBL/GenBank/DDBJ whole genome shotgun (WGS) entry which is preliminary data.</text>
</comment>
<proteinExistence type="inferred from homology"/>
<keyword evidence="2" id="KW-0479">Metal-binding</keyword>
<evidence type="ECO:0000313" key="5">
    <source>
        <dbReference type="Proteomes" id="UP000217446"/>
    </source>
</evidence>
<dbReference type="CDD" id="cd11029">
    <property type="entry name" value="CYP107-like"/>
    <property type="match status" value="1"/>
</dbReference>
<keyword evidence="2" id="KW-0560">Oxidoreductase</keyword>
<dbReference type="PANTHER" id="PTHR46696:SF1">
    <property type="entry name" value="CYTOCHROME P450 YJIB-RELATED"/>
    <property type="match status" value="1"/>
</dbReference>
<dbReference type="GO" id="GO:0016705">
    <property type="term" value="F:oxidoreductase activity, acting on paired donors, with incorporation or reduction of molecular oxygen"/>
    <property type="evidence" value="ECO:0007669"/>
    <property type="project" value="InterPro"/>
</dbReference>
<dbReference type="STRING" id="1963.AQJ27_44535"/>
<sequence>MERQQEQQEQQGRWDERGRQEQQEQRELRGGRGGVAGLRGVPNGPDQKNLPDAQGVSDLRAGRGGCPYVMDALGRDVQGEGALLRGQGEVARVVLPGGVGAWAVTDPAVIRGLLTDGRVSKDAYRHWPAWQRGEVGAEWPLAVWVSVQNLVTSYGAEHRRLRALMGSAFTARRVGLLGPRVGEIASGLLEGLEAAAREARGGVVDVRGLYAQPLPSRVMLELFGIPEEFRGALREIIEGFFATGVSLEDARRNYAALYRTMGELVAFKRRCPGEDLTSALIAAGSGADPAAPAALSDLADITDLSDVVDGAGAGAPETAGGGGLSEKELVDNLIMLLSAGCEPTVNLLANAVVLLLQEPEQLELVRSGRASWGDVVEEALRVEAPGANAILRYAVEDVRVGETVIPRGDALVIGFAAAGRHPGVHGEDAERFDVMRATRREHLSFGHGVHYCLGAPLARLEAEIALQALFDRFPGMRLAVEPGALRPTESFISNGPQEVPVLLGPPADGVR</sequence>
<dbReference type="InterPro" id="IPR002397">
    <property type="entry name" value="Cyt_P450_B"/>
</dbReference>
<reference evidence="5" key="1">
    <citation type="submission" date="2017-05" db="EMBL/GenBank/DDBJ databases">
        <title>Streptomyces olivochromogenes NBRC 3561 whole genome shotgun sequence.</title>
        <authorList>
            <person name="Dohra H."/>
            <person name="Kodani S."/>
        </authorList>
    </citation>
    <scope>NUCLEOTIDE SEQUENCE [LARGE SCALE GENOMIC DNA]</scope>
    <source>
        <strain evidence="5">NBRC 3561</strain>
    </source>
</reference>
<organism evidence="4 5">
    <name type="scientific">Streptomyces olivochromogenes</name>
    <dbReference type="NCBI Taxonomy" id="1963"/>
    <lineage>
        <taxon>Bacteria</taxon>
        <taxon>Bacillati</taxon>
        <taxon>Actinomycetota</taxon>
        <taxon>Actinomycetes</taxon>
        <taxon>Kitasatosporales</taxon>
        <taxon>Streptomycetaceae</taxon>
        <taxon>Streptomyces</taxon>
    </lineage>
</organism>
<dbReference type="InterPro" id="IPR001128">
    <property type="entry name" value="Cyt_P450"/>
</dbReference>
<feature type="region of interest" description="Disordered" evidence="3">
    <location>
        <begin position="1"/>
        <end position="58"/>
    </location>
</feature>
<evidence type="ECO:0000256" key="2">
    <source>
        <dbReference type="RuleBase" id="RU000461"/>
    </source>
</evidence>
<dbReference type="Proteomes" id="UP000217446">
    <property type="component" value="Unassembled WGS sequence"/>
</dbReference>
<dbReference type="GO" id="GO:0005506">
    <property type="term" value="F:iron ion binding"/>
    <property type="evidence" value="ECO:0007669"/>
    <property type="project" value="InterPro"/>
</dbReference>
<evidence type="ECO:0000256" key="3">
    <source>
        <dbReference type="SAM" id="MobiDB-lite"/>
    </source>
</evidence>
<dbReference type="RefSeq" id="WP_341866157.1">
    <property type="nucleotide sequence ID" value="NZ_BDQI01000036.1"/>
</dbReference>
<dbReference type="PANTHER" id="PTHR46696">
    <property type="entry name" value="P450, PUTATIVE (EUROFUNG)-RELATED"/>
    <property type="match status" value="1"/>
</dbReference>
<dbReference type="SUPFAM" id="SSF48264">
    <property type="entry name" value="Cytochrome P450"/>
    <property type="match status" value="1"/>
</dbReference>
<dbReference type="GO" id="GO:0020037">
    <property type="term" value="F:heme binding"/>
    <property type="evidence" value="ECO:0007669"/>
    <property type="project" value="InterPro"/>
</dbReference>
<dbReference type="Pfam" id="PF00067">
    <property type="entry name" value="p450"/>
    <property type="match status" value="1"/>
</dbReference>
<keyword evidence="5" id="KW-1185">Reference proteome</keyword>
<dbReference type="InterPro" id="IPR036396">
    <property type="entry name" value="Cyt_P450_sf"/>
</dbReference>
<protein>
    <submittedName>
        <fullName evidence="4">Cytochrome P450</fullName>
    </submittedName>
</protein>
<evidence type="ECO:0000313" key="4">
    <source>
        <dbReference type="EMBL" id="GAX57530.1"/>
    </source>
</evidence>
<dbReference type="InterPro" id="IPR017972">
    <property type="entry name" value="Cyt_P450_CS"/>
</dbReference>
<comment type="similarity">
    <text evidence="1 2">Belongs to the cytochrome P450 family.</text>
</comment>